<dbReference type="GO" id="GO:0003824">
    <property type="term" value="F:catalytic activity"/>
    <property type="evidence" value="ECO:0007669"/>
    <property type="project" value="InterPro"/>
</dbReference>
<dbReference type="RefSeq" id="WP_101261471.1">
    <property type="nucleotide sequence ID" value="NZ_MVDD01000007.1"/>
</dbReference>
<dbReference type="InterPro" id="IPR006638">
    <property type="entry name" value="Elp3/MiaA/NifB-like_rSAM"/>
</dbReference>
<dbReference type="Pfam" id="PF04055">
    <property type="entry name" value="Radical_SAM"/>
    <property type="match status" value="1"/>
</dbReference>
<comment type="cofactor">
    <cofactor evidence="1">
        <name>[4Fe-4S] cluster</name>
        <dbReference type="ChEBI" id="CHEBI:49883"/>
    </cofactor>
</comment>
<sequence length="500" mass="58395">MLEKIIIFNPYYHIHHDINRAFILNDNFFQIDNEVAKSEFHTLIHPIQASFLSFFDGEHKLSEILPKIANFLRISEEEALEKVNMFYYNQEINVEYDNHVFGLPPNLLIEKSNVPRKTKYNPSDFLMTKNFLDLKQNRFNKPNNFTIVINNICYTNCKYCYADKKEARQCQLSSMQFGKIISDAHQLGIKQIDITGGELFLYKEWYELLTELKNYNYFPYISTKVPINEQQIIKLKGLGYDFIQFSLDSADPLTLTDLLDVDENYISKVKETLSNLQKHGFKVTINTVLTNKNSDRNQLNQLINFLNKYENVKEVQFAVMGYSINMTYENYMDYKMKKSKLAELDKIVDELQSVYSKKKIAIAGFSEEKEYVASVSEKTKSFNERAMCSGNFNSFIMLPNGDVTICEELYFRENFIMGNLLENTIDEVWNSDKAKNLFYLKNLFENSHSICKECSIIDECRISGLGVCWTEIIGAYGENNLSYPDPRCPHAPTFNKEVYY</sequence>
<keyword evidence="4" id="KW-0408">Iron</keyword>
<evidence type="ECO:0000313" key="7">
    <source>
        <dbReference type="EMBL" id="PKQ62710.1"/>
    </source>
</evidence>
<dbReference type="InterPro" id="IPR050377">
    <property type="entry name" value="Radical_SAM_PqqE_MftC-like"/>
</dbReference>
<dbReference type="GO" id="GO:0046872">
    <property type="term" value="F:metal ion binding"/>
    <property type="evidence" value="ECO:0007669"/>
    <property type="project" value="UniProtKB-KW"/>
</dbReference>
<reference evidence="7 8" key="1">
    <citation type="journal article" date="2017" name="Front. Microbiol.">
        <title>Labilibaculum manganireducens gen. nov., sp. nov. and Labilibaculum filiforme sp. nov., Novel Bacteroidetes Isolated from Subsurface Sediments of the Baltic Sea.</title>
        <authorList>
            <person name="Vandieken V."/>
            <person name="Marshall I.P."/>
            <person name="Niemann H."/>
            <person name="Engelen B."/>
            <person name="Cypionka H."/>
        </authorList>
    </citation>
    <scope>NUCLEOTIDE SEQUENCE [LARGE SCALE GENOMIC DNA]</scope>
    <source>
        <strain evidence="7 8">59.16B</strain>
    </source>
</reference>
<dbReference type="AlphaFoldDB" id="A0A2N3HXB7"/>
<proteinExistence type="predicted"/>
<evidence type="ECO:0000256" key="4">
    <source>
        <dbReference type="ARBA" id="ARBA00023004"/>
    </source>
</evidence>
<name>A0A2N3HXB7_9BACT</name>
<evidence type="ECO:0000256" key="3">
    <source>
        <dbReference type="ARBA" id="ARBA00022723"/>
    </source>
</evidence>
<dbReference type="GO" id="GO:0006783">
    <property type="term" value="P:heme biosynthetic process"/>
    <property type="evidence" value="ECO:0007669"/>
    <property type="project" value="TreeGrafter"/>
</dbReference>
<evidence type="ECO:0000256" key="5">
    <source>
        <dbReference type="ARBA" id="ARBA00023014"/>
    </source>
</evidence>
<feature type="domain" description="Radical SAM core" evidence="6">
    <location>
        <begin position="139"/>
        <end position="358"/>
    </location>
</feature>
<dbReference type="PROSITE" id="PS51918">
    <property type="entry name" value="RADICAL_SAM"/>
    <property type="match status" value="1"/>
</dbReference>
<dbReference type="InterPro" id="IPR013785">
    <property type="entry name" value="Aldolase_TIM"/>
</dbReference>
<dbReference type="GO" id="GO:0051536">
    <property type="term" value="F:iron-sulfur cluster binding"/>
    <property type="evidence" value="ECO:0007669"/>
    <property type="project" value="UniProtKB-KW"/>
</dbReference>
<dbReference type="NCBIfam" id="TIGR04085">
    <property type="entry name" value="rSAM_more_4Fe4S"/>
    <property type="match status" value="1"/>
</dbReference>
<dbReference type="CDD" id="cd01335">
    <property type="entry name" value="Radical_SAM"/>
    <property type="match status" value="1"/>
</dbReference>
<dbReference type="CDD" id="cd21109">
    <property type="entry name" value="SPASM"/>
    <property type="match status" value="1"/>
</dbReference>
<dbReference type="SFLD" id="SFLDS00029">
    <property type="entry name" value="Radical_SAM"/>
    <property type="match status" value="1"/>
</dbReference>
<keyword evidence="3" id="KW-0479">Metal-binding</keyword>
<dbReference type="PANTHER" id="PTHR11228">
    <property type="entry name" value="RADICAL SAM DOMAIN PROTEIN"/>
    <property type="match status" value="1"/>
</dbReference>
<evidence type="ECO:0000256" key="1">
    <source>
        <dbReference type="ARBA" id="ARBA00001966"/>
    </source>
</evidence>
<keyword evidence="8" id="KW-1185">Reference proteome</keyword>
<comment type="caution">
    <text evidence="7">The sequence shown here is derived from an EMBL/GenBank/DDBJ whole genome shotgun (WGS) entry which is preliminary data.</text>
</comment>
<dbReference type="EMBL" id="MVDD01000007">
    <property type="protein sequence ID" value="PKQ62710.1"/>
    <property type="molecule type" value="Genomic_DNA"/>
</dbReference>
<dbReference type="SMART" id="SM00729">
    <property type="entry name" value="Elp3"/>
    <property type="match status" value="1"/>
</dbReference>
<dbReference type="InterPro" id="IPR023885">
    <property type="entry name" value="4Fe4S-binding_SPASM_dom"/>
</dbReference>
<dbReference type="Pfam" id="PF13186">
    <property type="entry name" value="SPASM"/>
    <property type="match status" value="1"/>
</dbReference>
<dbReference type="Gene3D" id="3.20.20.70">
    <property type="entry name" value="Aldolase class I"/>
    <property type="match status" value="1"/>
</dbReference>
<evidence type="ECO:0000313" key="8">
    <source>
        <dbReference type="Proteomes" id="UP000233535"/>
    </source>
</evidence>
<dbReference type="SUPFAM" id="SSF102114">
    <property type="entry name" value="Radical SAM enzymes"/>
    <property type="match status" value="1"/>
</dbReference>
<dbReference type="InterPro" id="IPR058240">
    <property type="entry name" value="rSAM_sf"/>
</dbReference>
<evidence type="ECO:0000256" key="2">
    <source>
        <dbReference type="ARBA" id="ARBA00022691"/>
    </source>
</evidence>
<dbReference type="SFLD" id="SFLDG01067">
    <property type="entry name" value="SPASM/twitch_domain_containing"/>
    <property type="match status" value="1"/>
</dbReference>
<gene>
    <name evidence="7" type="ORF">BZG02_10885</name>
</gene>
<accession>A0A2N3HXB7</accession>
<keyword evidence="2" id="KW-0949">S-adenosyl-L-methionine</keyword>
<evidence type="ECO:0000259" key="6">
    <source>
        <dbReference type="PROSITE" id="PS51918"/>
    </source>
</evidence>
<dbReference type="Proteomes" id="UP000233535">
    <property type="component" value="Unassembled WGS sequence"/>
</dbReference>
<dbReference type="InterPro" id="IPR007197">
    <property type="entry name" value="rSAM"/>
</dbReference>
<keyword evidence="5" id="KW-0411">Iron-sulfur</keyword>
<protein>
    <recommendedName>
        <fullName evidence="6">Radical SAM core domain-containing protein</fullName>
    </recommendedName>
</protein>
<dbReference type="PANTHER" id="PTHR11228:SF7">
    <property type="entry name" value="PQQA PEPTIDE CYCLASE"/>
    <property type="match status" value="1"/>
</dbReference>
<organism evidence="7 8">
    <name type="scientific">Labilibaculum filiforme</name>
    <dbReference type="NCBI Taxonomy" id="1940526"/>
    <lineage>
        <taxon>Bacteria</taxon>
        <taxon>Pseudomonadati</taxon>
        <taxon>Bacteroidota</taxon>
        <taxon>Bacteroidia</taxon>
        <taxon>Marinilabiliales</taxon>
        <taxon>Marinifilaceae</taxon>
        <taxon>Labilibaculum</taxon>
    </lineage>
</organism>
<dbReference type="OrthoDB" id="9782387at2"/>